<keyword evidence="4 6" id="KW-0472">Membrane</keyword>
<keyword evidence="2 6" id="KW-0812">Transmembrane</keyword>
<sequence>MSSTQPVSHHDGPNLSRQRLDDDMAAGNMRPSIEIPVAPSITASTTRSGFSSSIGSDGGPATNTTSRATAASTAAVIPKIKQPSWLKKIMTKLGLDVQTLKLMFKASLPPVIATAMILSPAVSSYFTTIGYEVAVVSVLALAILPRGKFLQTLMLNMAAVFLGGGLSMLVLWCGIQARLHTMADPLTPINPPPSDDPAPSMSRTRPTRLPYSSSQSAVCGVLLFFNTWLINIARAKIPSFNTPAILFSILINVAAMQGPLIGDTYQAWLLVERLAAAMLTALALGTCVSLFVFPVTSRGGVLKQFGGGVGLLRKAVRLQGEYLQGLEGEDMFALRLVETSVAGGGGGHKVQADKDKKKKKRDKLKDDEFDDDDRPLTKEEETALELKRTIVELRNLVGKVQGDMGFAKREVAWGKLDAHNLGEIYKLFRAMFIPIMGMATVMDIFRRTAKERGWTADEMEDASAELLSEKNEERKVWNGLMKRLHEPFAILSEAIDEGLEHAAVQLGILPKPKDWGRAKMERLHAVVTGSSGRSQKLCDPDVEAQRQRRPSLPGESGFGRVLEDKIQRFYSCKGETLRYWANENGLSYEQARDGKTWDLGSPATRERRQNQLYILLYMEQLMLATGEAVHDFVQFADARVADGTMSSSRLLYPGLRSTRKWISGIFNYGPDSGSGEQPTTTNVMDRSASKSVTVHLGEGYSRTKRDPEHLPPTTAIERMGDRVRAFGNLLSSDASTYGLRVSCATMTIAIVGLLERTQWFFQEQRLVWAMIIVAMSMTQTSGQSIFGFLCRIIGSLVAMASSLIAWYMAKEKTPGVLVLMWLFIFIDYYFFIKYPQIIPAVIVCIISQVLIIGYEFQVQVIGLEVSERMGQPYYPTYLIAPYRVATVAAGCLVAFFWTIFPSPFTDRTWLRRDLSATLYLLANYFSAISQTVRLQLAEEDEVVKTHAGPHSDKQTPAHHLARVRHKIFGKLMILLPSLGTHAQWQRWEPSIGGRFPEEVYEEIILRSSRILNYLTLMSYTATRSPHTFTTQEARDDEVDAEWTRTLRRLLDEVQPAHYSIVSTLALLSNSLLSGQALPPFVHMPPLYGAGTPSDGPQSRHNSFGGYLHHRPPPLATAAAAVAAAAGGEYDKHCDCHNLSDLLDPKNVNRKGYTEYSVMQVCSSLVRDDLQGLVRAVEGLVGVVDFSFRIDGLSDGGPGAASAKKGVDGNGSGSDRSGSDTSDEGDSLRQRRTYTNTLTREGTGGPMAP</sequence>
<evidence type="ECO:0000256" key="1">
    <source>
        <dbReference type="ARBA" id="ARBA00004141"/>
    </source>
</evidence>
<evidence type="ECO:0008006" key="11">
    <source>
        <dbReference type="Google" id="ProtNLM"/>
    </source>
</evidence>
<feature type="transmembrane region" description="Helical" evidence="6">
    <location>
        <begin position="211"/>
        <end position="232"/>
    </location>
</feature>
<feature type="transmembrane region" description="Helical" evidence="6">
    <location>
        <begin position="156"/>
        <end position="177"/>
    </location>
</feature>
<feature type="region of interest" description="Disordered" evidence="5">
    <location>
        <begin position="186"/>
        <end position="209"/>
    </location>
</feature>
<dbReference type="Pfam" id="PF10337">
    <property type="entry name" value="ArAE_2_N"/>
    <property type="match status" value="1"/>
</dbReference>
<organism evidence="9 10">
    <name type="scientific">Pyricularia oryzae</name>
    <name type="common">Rice blast fungus</name>
    <name type="synonym">Magnaporthe oryzae</name>
    <dbReference type="NCBI Taxonomy" id="318829"/>
    <lineage>
        <taxon>Eukaryota</taxon>
        <taxon>Fungi</taxon>
        <taxon>Dikarya</taxon>
        <taxon>Ascomycota</taxon>
        <taxon>Pezizomycotina</taxon>
        <taxon>Sordariomycetes</taxon>
        <taxon>Sordariomycetidae</taxon>
        <taxon>Magnaporthales</taxon>
        <taxon>Pyriculariaceae</taxon>
        <taxon>Pyricularia</taxon>
    </lineage>
</organism>
<name>A0A4P7NPA5_PYROR</name>
<feature type="transmembrane region" description="Helical" evidence="6">
    <location>
        <begin position="837"/>
        <end position="856"/>
    </location>
</feature>
<feature type="transmembrane region" description="Helical" evidence="6">
    <location>
        <begin position="125"/>
        <end position="144"/>
    </location>
</feature>
<gene>
    <name evidence="9" type="ORF">PoMZ_05868</name>
</gene>
<dbReference type="EMBL" id="CP034209">
    <property type="protein sequence ID" value="QBZ64174.1"/>
    <property type="molecule type" value="Genomic_DNA"/>
</dbReference>
<feature type="transmembrane region" description="Helical" evidence="6">
    <location>
        <begin position="274"/>
        <end position="293"/>
    </location>
</feature>
<reference evidence="9 10" key="1">
    <citation type="journal article" date="2019" name="Mol. Biol. Evol.">
        <title>Blast fungal genomes show frequent chromosomal changes, gene gains and losses, and effector gene turnover.</title>
        <authorList>
            <person name="Gomez Luciano L.B."/>
            <person name="Jason Tsai I."/>
            <person name="Chuma I."/>
            <person name="Tosa Y."/>
            <person name="Chen Y.H."/>
            <person name="Li J.Y."/>
            <person name="Li M.Y."/>
            <person name="Jade Lu M.Y."/>
            <person name="Nakayashiki H."/>
            <person name="Li W.H."/>
        </authorList>
    </citation>
    <scope>NUCLEOTIDE SEQUENCE [LARGE SCALE GENOMIC DNA]</scope>
    <source>
        <strain evidence="9">MZ5-1-6</strain>
    </source>
</reference>
<evidence type="ECO:0000259" key="8">
    <source>
        <dbReference type="Pfam" id="PF13515"/>
    </source>
</evidence>
<evidence type="ECO:0000256" key="6">
    <source>
        <dbReference type="SAM" id="Phobius"/>
    </source>
</evidence>
<dbReference type="AlphaFoldDB" id="A0A4P7NPA5"/>
<evidence type="ECO:0000256" key="4">
    <source>
        <dbReference type="ARBA" id="ARBA00023136"/>
    </source>
</evidence>
<proteinExistence type="predicted"/>
<feature type="region of interest" description="Disordered" evidence="5">
    <location>
        <begin position="43"/>
        <end position="68"/>
    </location>
</feature>
<evidence type="ECO:0000256" key="3">
    <source>
        <dbReference type="ARBA" id="ARBA00022989"/>
    </source>
</evidence>
<feature type="region of interest" description="Disordered" evidence="5">
    <location>
        <begin position="1196"/>
        <end position="1248"/>
    </location>
</feature>
<feature type="transmembrane region" description="Helical" evidence="6">
    <location>
        <begin position="792"/>
        <end position="809"/>
    </location>
</feature>
<feature type="transmembrane region" description="Helical" evidence="6">
    <location>
        <begin position="877"/>
        <end position="900"/>
    </location>
</feature>
<feature type="domain" description="Putative ER transporter 6TM N-terminal" evidence="7">
    <location>
        <begin position="93"/>
        <end position="468"/>
    </location>
</feature>
<keyword evidence="3 6" id="KW-1133">Transmembrane helix</keyword>
<dbReference type="PANTHER" id="PTHR37994:SF4">
    <property type="entry name" value="ER TRANSPORTER 6TM N-TERMINAL DOMAIN-CONTAINING PROTEIN-RELATED"/>
    <property type="match status" value="1"/>
</dbReference>
<comment type="subcellular location">
    <subcellularLocation>
        <location evidence="1">Membrane</location>
        <topology evidence="1">Multi-pass membrane protein</topology>
    </subcellularLocation>
</comment>
<dbReference type="GO" id="GO:0016020">
    <property type="term" value="C:membrane"/>
    <property type="evidence" value="ECO:0007669"/>
    <property type="project" value="UniProtKB-SubCell"/>
</dbReference>
<dbReference type="InterPro" id="IPR018823">
    <property type="entry name" value="ArAE_2_N"/>
</dbReference>
<accession>A0A4P7NPA5</accession>
<dbReference type="Pfam" id="PF13515">
    <property type="entry name" value="FUSC_2"/>
    <property type="match status" value="1"/>
</dbReference>
<feature type="domain" description="Integral membrane bound transporter" evidence="8">
    <location>
        <begin position="759"/>
        <end position="897"/>
    </location>
</feature>
<protein>
    <recommendedName>
        <fullName evidence="11">ER transporter 6TM N-terminal domain-containing protein</fullName>
    </recommendedName>
</protein>
<feature type="region of interest" description="Disordered" evidence="5">
    <location>
        <begin position="344"/>
        <end position="374"/>
    </location>
</feature>
<evidence type="ECO:0000313" key="9">
    <source>
        <dbReference type="EMBL" id="QBZ64174.1"/>
    </source>
</evidence>
<feature type="region of interest" description="Disordered" evidence="5">
    <location>
        <begin position="531"/>
        <end position="557"/>
    </location>
</feature>
<dbReference type="PANTHER" id="PTHR37994">
    <property type="entry name" value="ARAE_2_N DOMAIN-CONTAINING PROTEIN-RELATED"/>
    <property type="match status" value="1"/>
</dbReference>
<evidence type="ECO:0000256" key="5">
    <source>
        <dbReference type="SAM" id="MobiDB-lite"/>
    </source>
</evidence>
<feature type="transmembrane region" description="Helical" evidence="6">
    <location>
        <begin position="816"/>
        <end position="831"/>
    </location>
</feature>
<dbReference type="Proteomes" id="UP000294847">
    <property type="component" value="Chromosome 6"/>
</dbReference>
<evidence type="ECO:0000256" key="2">
    <source>
        <dbReference type="ARBA" id="ARBA00022692"/>
    </source>
</evidence>
<dbReference type="InterPro" id="IPR049453">
    <property type="entry name" value="Memb_transporter_dom"/>
</dbReference>
<evidence type="ECO:0000259" key="7">
    <source>
        <dbReference type="Pfam" id="PF10337"/>
    </source>
</evidence>
<feature type="transmembrane region" description="Helical" evidence="6">
    <location>
        <begin position="244"/>
        <end position="262"/>
    </location>
</feature>
<evidence type="ECO:0000313" key="10">
    <source>
        <dbReference type="Proteomes" id="UP000294847"/>
    </source>
</evidence>
<feature type="compositionally biased region" description="Basic and acidic residues" evidence="5">
    <location>
        <begin position="536"/>
        <end position="546"/>
    </location>
</feature>